<proteinExistence type="predicted"/>
<reference evidence="2 3" key="1">
    <citation type="submission" date="2019-08" db="EMBL/GenBank/DDBJ databases">
        <title>In-depth cultivation of the pig gut microbiome towards novel bacterial diversity and tailored functional studies.</title>
        <authorList>
            <person name="Wylensek D."/>
            <person name="Hitch T.C.A."/>
            <person name="Clavel T."/>
        </authorList>
    </citation>
    <scope>NUCLEOTIDE SEQUENCE [LARGE SCALE GENOMIC DNA]</scope>
    <source>
        <strain evidence="2 3">WCA-693-APC-5D-A</strain>
    </source>
</reference>
<dbReference type="PANTHER" id="PTHR21666">
    <property type="entry name" value="PEPTIDASE-RELATED"/>
    <property type="match status" value="1"/>
</dbReference>
<evidence type="ECO:0000259" key="1">
    <source>
        <dbReference type="Pfam" id="PF01551"/>
    </source>
</evidence>
<dbReference type="Gene3D" id="2.70.70.10">
    <property type="entry name" value="Glucose Permease (Domain IIA)"/>
    <property type="match status" value="1"/>
</dbReference>
<protein>
    <submittedName>
        <fullName evidence="2">M23 family metallopeptidase</fullName>
    </submittedName>
</protein>
<accession>A0A6I2UK20</accession>
<keyword evidence="3" id="KW-1185">Reference proteome</keyword>
<dbReference type="Proteomes" id="UP000433181">
    <property type="component" value="Unassembled WGS sequence"/>
</dbReference>
<dbReference type="Pfam" id="PF01551">
    <property type="entry name" value="Peptidase_M23"/>
    <property type="match status" value="1"/>
</dbReference>
<dbReference type="InterPro" id="IPR011055">
    <property type="entry name" value="Dup_hybrid_motif"/>
</dbReference>
<name>A0A6I2UK20_9FIRM</name>
<dbReference type="SUPFAM" id="SSF51261">
    <property type="entry name" value="Duplicated hybrid motif"/>
    <property type="match status" value="1"/>
</dbReference>
<dbReference type="InterPro" id="IPR016047">
    <property type="entry name" value="M23ase_b-sheet_dom"/>
</dbReference>
<dbReference type="GO" id="GO:0004222">
    <property type="term" value="F:metalloendopeptidase activity"/>
    <property type="evidence" value="ECO:0007669"/>
    <property type="project" value="TreeGrafter"/>
</dbReference>
<dbReference type="EMBL" id="VUNR01000045">
    <property type="protein sequence ID" value="MSU09989.1"/>
    <property type="molecule type" value="Genomic_DNA"/>
</dbReference>
<dbReference type="AlphaFoldDB" id="A0A6I2UK20"/>
<evidence type="ECO:0000313" key="3">
    <source>
        <dbReference type="Proteomes" id="UP000433181"/>
    </source>
</evidence>
<gene>
    <name evidence="2" type="ORF">FYJ84_13540</name>
</gene>
<dbReference type="PANTHER" id="PTHR21666:SF270">
    <property type="entry name" value="MUREIN HYDROLASE ACTIVATOR ENVC"/>
    <property type="match status" value="1"/>
</dbReference>
<comment type="caution">
    <text evidence="2">The sequence shown here is derived from an EMBL/GenBank/DDBJ whole genome shotgun (WGS) entry which is preliminary data.</text>
</comment>
<dbReference type="CDD" id="cd12797">
    <property type="entry name" value="M23_peptidase"/>
    <property type="match status" value="1"/>
</dbReference>
<dbReference type="InterPro" id="IPR050570">
    <property type="entry name" value="Cell_wall_metabolism_enzyme"/>
</dbReference>
<sequence>MNFTYAEAHDLPVTSPFGWRYHPIDGQYKFHTGVDLGYGYGDGVPALFYGQVVAAGDYGDGYGYQVMLYHPETDTYTKYCHLSSVYVAVGDCVVQGHIIGSVGSSGYSTGPHLHLEYIVRGAGGQYEFADPLQLWM</sequence>
<evidence type="ECO:0000313" key="2">
    <source>
        <dbReference type="EMBL" id="MSU09989.1"/>
    </source>
</evidence>
<organism evidence="2 3">
    <name type="scientific">Anaerovibrio slackiae</name>
    <dbReference type="NCBI Taxonomy" id="2652309"/>
    <lineage>
        <taxon>Bacteria</taxon>
        <taxon>Bacillati</taxon>
        <taxon>Bacillota</taxon>
        <taxon>Negativicutes</taxon>
        <taxon>Selenomonadales</taxon>
        <taxon>Selenomonadaceae</taxon>
        <taxon>Anaerovibrio</taxon>
    </lineage>
</organism>
<feature type="domain" description="M23ase beta-sheet core" evidence="1">
    <location>
        <begin position="29"/>
        <end position="120"/>
    </location>
</feature>